<feature type="non-terminal residue" evidence="2">
    <location>
        <position position="1"/>
    </location>
</feature>
<name>A0ABN9E1M0_9NEOB</name>
<comment type="caution">
    <text evidence="2">The sequence shown here is derived from an EMBL/GenBank/DDBJ whole genome shotgun (WGS) entry which is preliminary data.</text>
</comment>
<keyword evidence="3" id="KW-1185">Reference proteome</keyword>
<evidence type="ECO:0000256" key="1">
    <source>
        <dbReference type="SAM" id="Coils"/>
    </source>
</evidence>
<gene>
    <name evidence="2" type="ORF">SPARVUS_LOCUS8721643</name>
</gene>
<feature type="non-terminal residue" evidence="2">
    <location>
        <position position="132"/>
    </location>
</feature>
<feature type="coiled-coil region" evidence="1">
    <location>
        <begin position="80"/>
        <end position="107"/>
    </location>
</feature>
<organism evidence="2 3">
    <name type="scientific">Staurois parvus</name>
    <dbReference type="NCBI Taxonomy" id="386267"/>
    <lineage>
        <taxon>Eukaryota</taxon>
        <taxon>Metazoa</taxon>
        <taxon>Chordata</taxon>
        <taxon>Craniata</taxon>
        <taxon>Vertebrata</taxon>
        <taxon>Euteleostomi</taxon>
        <taxon>Amphibia</taxon>
        <taxon>Batrachia</taxon>
        <taxon>Anura</taxon>
        <taxon>Neobatrachia</taxon>
        <taxon>Ranoidea</taxon>
        <taxon>Ranidae</taxon>
        <taxon>Staurois</taxon>
    </lineage>
</organism>
<evidence type="ECO:0000313" key="3">
    <source>
        <dbReference type="Proteomes" id="UP001162483"/>
    </source>
</evidence>
<protein>
    <submittedName>
        <fullName evidence="2">Uncharacterized protein</fullName>
    </submittedName>
</protein>
<dbReference type="Proteomes" id="UP001162483">
    <property type="component" value="Unassembled WGS sequence"/>
</dbReference>
<evidence type="ECO:0000313" key="2">
    <source>
        <dbReference type="EMBL" id="CAI9577462.1"/>
    </source>
</evidence>
<keyword evidence="1" id="KW-0175">Coiled coil</keyword>
<proteinExistence type="predicted"/>
<reference evidence="2" key="1">
    <citation type="submission" date="2023-05" db="EMBL/GenBank/DDBJ databases">
        <authorList>
            <person name="Stuckert A."/>
        </authorList>
    </citation>
    <scope>NUCLEOTIDE SEQUENCE</scope>
</reference>
<dbReference type="EMBL" id="CATNWA010014919">
    <property type="protein sequence ID" value="CAI9577462.1"/>
    <property type="molecule type" value="Genomic_DNA"/>
</dbReference>
<sequence length="132" mass="15233">EGCLKKNQNFISEFISIKFTPSNENSCYKKRTEEMLSVCAAEAILKEKLTKKKIEFFNDNFKKIACAITNQENSQDWMTMEQLHGALDQLNTELTAILEREAESQKNQNNSEGPCYNLKALFLEKECLIKKI</sequence>
<accession>A0ABN9E1M0</accession>